<dbReference type="SUPFAM" id="SSF53850">
    <property type="entry name" value="Periplasmic binding protein-like II"/>
    <property type="match status" value="1"/>
</dbReference>
<dbReference type="AlphaFoldDB" id="A0A9Q6LV33"/>
<dbReference type="PANTHER" id="PTHR35936">
    <property type="entry name" value="MEMBRANE-BOUND LYTIC MUREIN TRANSGLYCOSYLASE F"/>
    <property type="match status" value="1"/>
</dbReference>
<evidence type="ECO:0000259" key="3">
    <source>
        <dbReference type="Pfam" id="PF00497"/>
    </source>
</evidence>
<proteinExistence type="inferred from homology"/>
<sequence length="260" mass="29478">MALTASKPAFSLIESHTIAYEYNWPPYSYQLDSGKLEGIIIDIVRIALSRADLQSEATSFPLDQAKALVKENIISGLITTADKIPAPTISSPNEKENKSKNQASNITVLISSEPIITIRSKAFVLKKNKNLTNLKKISSFNDLETLKICIDQNNIWAKQQFKSHQIKALFSKNQADCFRKIALNRYDLTITQETLGKQLLTMMELEKNFTLLPYNYRTLHIVLATHQQSELAESLPKFNTVIKEMRKDGTIQNIIQTYAR</sequence>
<name>A0A9Q6LV33_PISSA</name>
<dbReference type="Pfam" id="PF00497">
    <property type="entry name" value="SBP_bac_3"/>
    <property type="match status" value="1"/>
</dbReference>
<feature type="domain" description="Solute-binding protein family 3/N-terminal" evidence="3">
    <location>
        <begin position="17"/>
        <end position="258"/>
    </location>
</feature>
<accession>A0A9Q6LV33</accession>
<keyword evidence="5" id="KW-1185">Reference proteome</keyword>
<dbReference type="Proteomes" id="UP000422232">
    <property type="component" value="Chromosome"/>
</dbReference>
<reference evidence="4 5" key="1">
    <citation type="submission" date="2019-04" db="EMBL/GenBank/DDBJ databases">
        <title>Complete genome sequencing of Piscirickettsia salmonis strain Psal-009.</title>
        <authorList>
            <person name="Schober I."/>
            <person name="Bunk B."/>
            <person name="Sproer C."/>
            <person name="Carril G.P."/>
            <person name="Riedel T."/>
            <person name="Flores-Herrera P.A."/>
            <person name="Nourdin-Galindo G."/>
            <person name="Marshall S.H."/>
            <person name="Overmann J."/>
        </authorList>
    </citation>
    <scope>NUCLEOTIDE SEQUENCE [LARGE SCALE GENOMIC DNA]</scope>
    <source>
        <strain evidence="4 5">Psal-009</strain>
    </source>
</reference>
<dbReference type="Gene3D" id="3.40.190.10">
    <property type="entry name" value="Periplasmic binding protein-like II"/>
    <property type="match status" value="2"/>
</dbReference>
<evidence type="ECO:0000313" key="5">
    <source>
        <dbReference type="Proteomes" id="UP000422232"/>
    </source>
</evidence>
<protein>
    <submittedName>
        <fullName evidence="4">Lysine-arginine-ornithine-binding periplasmic protein</fullName>
    </submittedName>
</protein>
<dbReference type="PANTHER" id="PTHR35936:SF17">
    <property type="entry name" value="ARGININE-BINDING EXTRACELLULAR PROTEIN ARTP"/>
    <property type="match status" value="1"/>
</dbReference>
<comment type="similarity">
    <text evidence="1">Belongs to the bacterial solute-binding protein 3 family.</text>
</comment>
<keyword evidence="2" id="KW-0732">Signal</keyword>
<gene>
    <name evidence="4" type="ORF">Psal009_00856</name>
</gene>
<dbReference type="InterPro" id="IPR001638">
    <property type="entry name" value="Solute-binding_3/MltF_N"/>
</dbReference>
<organism evidence="4 5">
    <name type="scientific">Piscirickettsia salmonis</name>
    <dbReference type="NCBI Taxonomy" id="1238"/>
    <lineage>
        <taxon>Bacteria</taxon>
        <taxon>Pseudomonadati</taxon>
        <taxon>Pseudomonadota</taxon>
        <taxon>Gammaproteobacteria</taxon>
        <taxon>Thiotrichales</taxon>
        <taxon>Piscirickettsiaceae</taxon>
        <taxon>Piscirickettsia</taxon>
    </lineage>
</organism>
<dbReference type="EMBL" id="CP038908">
    <property type="protein sequence ID" value="QGO04976.1"/>
    <property type="molecule type" value="Genomic_DNA"/>
</dbReference>
<evidence type="ECO:0000256" key="2">
    <source>
        <dbReference type="ARBA" id="ARBA00022729"/>
    </source>
</evidence>
<evidence type="ECO:0000256" key="1">
    <source>
        <dbReference type="ARBA" id="ARBA00010333"/>
    </source>
</evidence>
<evidence type="ECO:0000313" key="4">
    <source>
        <dbReference type="EMBL" id="QGO04976.1"/>
    </source>
</evidence>